<dbReference type="EC" id="2.1.1.56" evidence="2"/>
<evidence type="ECO:0000256" key="3">
    <source>
        <dbReference type="ARBA" id="ARBA00022603"/>
    </source>
</evidence>
<evidence type="ECO:0000256" key="6">
    <source>
        <dbReference type="ARBA" id="ARBA00022741"/>
    </source>
</evidence>
<evidence type="ECO:0000256" key="1">
    <source>
        <dbReference type="ARBA" id="ARBA00005129"/>
    </source>
</evidence>
<evidence type="ECO:0000256" key="4">
    <source>
        <dbReference type="ARBA" id="ARBA00022679"/>
    </source>
</evidence>
<dbReference type="SUPFAM" id="SSF55154">
    <property type="entry name" value="CYTH-like phosphatases"/>
    <property type="match status" value="1"/>
</dbReference>
<evidence type="ECO:0000259" key="9">
    <source>
        <dbReference type="PROSITE" id="PS51562"/>
    </source>
</evidence>
<protein>
    <recommendedName>
        <fullName evidence="2">mRNA (guanine-N(7))-methyltransferase</fullName>
        <ecNumber evidence="2">2.1.1.56</ecNumber>
    </recommendedName>
</protein>
<name>A0A6C0EIM8_9ZZZZ</name>
<keyword evidence="6" id="KW-0547">Nucleotide-binding</keyword>
<reference evidence="10" key="1">
    <citation type="journal article" date="2020" name="Nature">
        <title>Giant virus diversity and host interactions through global metagenomics.</title>
        <authorList>
            <person name="Schulz F."/>
            <person name="Roux S."/>
            <person name="Paez-Espino D."/>
            <person name="Jungbluth S."/>
            <person name="Walsh D.A."/>
            <person name="Denef V.J."/>
            <person name="McMahon K.D."/>
            <person name="Konstantinidis K.T."/>
            <person name="Eloe-Fadrosh E.A."/>
            <person name="Kyrpides N.C."/>
            <person name="Woyke T."/>
        </authorList>
    </citation>
    <scope>NUCLEOTIDE SEQUENCE</scope>
    <source>
        <strain evidence="10">GVMAG-M-3300001351-8</strain>
    </source>
</reference>
<accession>A0A6C0EIM8</accession>
<dbReference type="InterPro" id="IPR029063">
    <property type="entry name" value="SAM-dependent_MTases_sf"/>
</dbReference>
<dbReference type="Gene3D" id="3.40.50.150">
    <property type="entry name" value="Vaccinia Virus protein VP39"/>
    <property type="match status" value="1"/>
</dbReference>
<dbReference type="PANTHER" id="PTHR12189:SF2">
    <property type="entry name" value="MRNA CAP GUANINE-N7 METHYLTRANSFERASE"/>
    <property type="match status" value="1"/>
</dbReference>
<evidence type="ECO:0000256" key="8">
    <source>
        <dbReference type="ARBA" id="ARBA00023134"/>
    </source>
</evidence>
<dbReference type="PANTHER" id="PTHR12189">
    <property type="entry name" value="MRNA GUANINE-7- METHYLTRANSFERASE"/>
    <property type="match status" value="1"/>
</dbReference>
<keyword evidence="5" id="KW-0949">S-adenosyl-L-methionine</keyword>
<dbReference type="EMBL" id="MN738867">
    <property type="protein sequence ID" value="QHT29044.1"/>
    <property type="molecule type" value="Genomic_DNA"/>
</dbReference>
<comment type="pathway">
    <text evidence="1">mRNA processing; mRNA capping.</text>
</comment>
<dbReference type="InterPro" id="IPR033469">
    <property type="entry name" value="CYTH-like_dom_sf"/>
</dbReference>
<evidence type="ECO:0000256" key="2">
    <source>
        <dbReference type="ARBA" id="ARBA00011926"/>
    </source>
</evidence>
<dbReference type="UniPathway" id="UPA00922"/>
<dbReference type="InterPro" id="IPR004971">
    <property type="entry name" value="mRNA_G-N7_MeTrfase_dom"/>
</dbReference>
<evidence type="ECO:0000313" key="10">
    <source>
        <dbReference type="EMBL" id="QHT29044.1"/>
    </source>
</evidence>
<keyword evidence="7" id="KW-0694">RNA-binding</keyword>
<sequence>MISFENEENAYLEVFHTINNNNKDNEYEVVFGLDTFGSNNIITSQMFSHLLKKVKDETTNPLSWKLIKTSCSLDITIHKTANINKPDSFPIRISILDETNISKFCKSNNLKDVEYEVLYKKAALFKETHAELLKSLTDDKFTKYKKGSKMVLDIENYGIRLNTKTELNYDKRSKSFISKDQGLKIEATNEWSKYIKFVKTHNNNMSELYKTFRLKNRYSFMLDNVRLDMTIVRSSNSEINNSGKYVQVPVKEFMDAKIIDQEKQYEVELEVMSDVSTLYNKDILSKKIEFVLENFRTYPNIISVKESKDVKDIYIELIKNNYVEIIDRKLSILKDVVEYNKISLENGNLEGIVEKYMNNDYFKKIIELSEDVHKLKTDLQDKRTNIIKNNYPYTKDSNYYISPKLISIELKHIQEKNSNSIQNIPYCVTDKADGLGKLLFIVGLDHLKNEKYSSNLDYYKEHYLGRLFLIDSNFNIYKTSIKTTDDKYFNTIFNGEYLDSNIDNNPLNLYKIYDLYILNNRDVRNLPLISKNIDVETRLSLAKDVLDTIQLDYLGDAYHKSDIYSNMLDISLKEFSFGIGSDIFKRSKQIWDKFKTRTSKYKYDGLVYTPCDLPVGYDDHLDYDLRANITWFMNLKWKPPYENTIDFVISEEKEVVSEYKDNIIEKSKIRVKSSLDNNDTRVYSKYKTYNLLVAGYEDKPINPCKNKTSLIKGRYLPTQFKPSYPYQKDIHIAKIKLDDYKNEVLGNHWQNDINHGERTVNDTLIPILGNWVLNNNDIIRDNTIVEFAYQKYSDKDPRFVSDTHFRWIPLRTREDKTYKYKQGIKQQQYIFSLLSKFIKLFESNPNMKLGESEERLFNKLFKIIDDIPGISIKKGFENVFKENLSTIKNYYPDHTYIKKGINIVYGQDAKVANNIWKTINNPITEDMITTGKDIPDDNDEDEKYYRRDLSQQRDKSLTFCLQEFHNKIIKNNILIKNIGDYFRSKNYTNIHLLDLATGKGGDISKWVYNNITDVVGVDIVKNNIYDSFDGACVRFKKFTETNKDRSDTFTIPTINFLVGDISKSIVNGNAFNHTPSNNLWLKLWKSSELNTNYSIHKFDVISIMFAIHYLFESKTTFDNLIDNIDGNLKNNGYFIGTCLDGKKVFDLFNQESKQQNDYITGEKDGKIIWKIKKKYSNQEFNANESSLGMSIGVYISSINQEITEYLVNFDYLVEKLKEKNIVLLTDDECKQLVLPQNKSTATFDVVYDDMVKEVAGKTNSYTKSYKLKENIVKNLHDAEKKISFLSRYFIFKKQSLDEIKSTDIYNFIKLRISDKNYKTILNKKDIKYDVLKKLVDKEYGSIISTSIWELVCKEIVKGLYSKDIEFTKPKAVVKKTQEETSSKPSGTTKTFKIKPKSKVTELDLIKLKTEFNRFYPLIKTRIDNEHIVKDDTKSAQFIKILKAFTSKFIDLKSDPNFIKEYAVVMDVLKSLQ</sequence>
<evidence type="ECO:0000256" key="5">
    <source>
        <dbReference type="ARBA" id="ARBA00022691"/>
    </source>
</evidence>
<dbReference type="GO" id="GO:0005525">
    <property type="term" value="F:GTP binding"/>
    <property type="evidence" value="ECO:0007669"/>
    <property type="project" value="UniProtKB-KW"/>
</dbReference>
<organism evidence="10">
    <name type="scientific">viral metagenome</name>
    <dbReference type="NCBI Taxonomy" id="1070528"/>
    <lineage>
        <taxon>unclassified sequences</taxon>
        <taxon>metagenomes</taxon>
        <taxon>organismal metagenomes</taxon>
    </lineage>
</organism>
<keyword evidence="8" id="KW-0342">GTP-binding</keyword>
<dbReference type="InterPro" id="IPR039753">
    <property type="entry name" value="RG7MT1"/>
</dbReference>
<keyword evidence="3" id="KW-0489">Methyltransferase</keyword>
<evidence type="ECO:0000256" key="7">
    <source>
        <dbReference type="ARBA" id="ARBA00022884"/>
    </source>
</evidence>
<proteinExistence type="predicted"/>
<dbReference type="GO" id="GO:0003723">
    <property type="term" value="F:RNA binding"/>
    <property type="evidence" value="ECO:0007669"/>
    <property type="project" value="UniProtKB-KW"/>
</dbReference>
<dbReference type="PROSITE" id="PS51562">
    <property type="entry name" value="RNA_CAP0_MT"/>
    <property type="match status" value="1"/>
</dbReference>
<dbReference type="GO" id="GO:0004482">
    <property type="term" value="F:mRNA 5'-cap (guanine-N7-)-methyltransferase activity"/>
    <property type="evidence" value="ECO:0007669"/>
    <property type="project" value="UniProtKB-EC"/>
</dbReference>
<feature type="domain" description="MRNA cap 0 methyltransferase" evidence="9">
    <location>
        <begin position="956"/>
        <end position="1294"/>
    </location>
</feature>
<dbReference type="SUPFAM" id="SSF53335">
    <property type="entry name" value="S-adenosyl-L-methionine-dependent methyltransferases"/>
    <property type="match status" value="1"/>
</dbReference>
<keyword evidence="4" id="KW-0808">Transferase</keyword>
<dbReference type="Pfam" id="PF03291">
    <property type="entry name" value="mRNA_G-N7_MeTrfase"/>
    <property type="match status" value="1"/>
</dbReference>
<dbReference type="GO" id="GO:0005634">
    <property type="term" value="C:nucleus"/>
    <property type="evidence" value="ECO:0007669"/>
    <property type="project" value="TreeGrafter"/>
</dbReference>